<dbReference type="RefSeq" id="WP_130357779.1">
    <property type="nucleotide sequence ID" value="NZ_SGXC01000001.1"/>
</dbReference>
<accession>A0A4Q7NQ60</accession>
<feature type="chain" id="PRO_5020485747" evidence="1">
    <location>
        <begin position="30"/>
        <end position="219"/>
    </location>
</feature>
<gene>
    <name evidence="2" type="ORF">EV675_2758</name>
</gene>
<comment type="caution">
    <text evidence="2">The sequence shown here is derived from an EMBL/GenBank/DDBJ whole genome shotgun (WGS) entry which is preliminary data.</text>
</comment>
<organism evidence="2 3">
    <name type="scientific">Pigmentiphaga kullae</name>
    <dbReference type="NCBI Taxonomy" id="151784"/>
    <lineage>
        <taxon>Bacteria</taxon>
        <taxon>Pseudomonadati</taxon>
        <taxon>Pseudomonadota</taxon>
        <taxon>Betaproteobacteria</taxon>
        <taxon>Burkholderiales</taxon>
        <taxon>Alcaligenaceae</taxon>
        <taxon>Pigmentiphaga</taxon>
    </lineage>
</organism>
<keyword evidence="3" id="KW-1185">Reference proteome</keyword>
<evidence type="ECO:0000313" key="3">
    <source>
        <dbReference type="Proteomes" id="UP000292445"/>
    </source>
</evidence>
<dbReference type="OrthoDB" id="8685463at2"/>
<name>A0A4Q7NQ60_9BURK</name>
<evidence type="ECO:0000256" key="1">
    <source>
        <dbReference type="SAM" id="SignalP"/>
    </source>
</evidence>
<protein>
    <submittedName>
        <fullName evidence="2">Uncharacterized protein</fullName>
    </submittedName>
</protein>
<dbReference type="Proteomes" id="UP000292445">
    <property type="component" value="Unassembled WGS sequence"/>
</dbReference>
<feature type="signal peptide" evidence="1">
    <location>
        <begin position="1"/>
        <end position="29"/>
    </location>
</feature>
<proteinExistence type="predicted"/>
<sequence>MTGRGRCRPPVRGCVVLAMGLLWSHAAAAQPSMPPGAVDRGWGGRVRVNGVRMDIRLFEIRQAPLEVADGVARQPGLDPWVLPLSDGVMLSGVRDGRPWLMQLRRSTSGTTHGVLAVGLDAKAGMRALPAEWMPPGATLLLDLQTRDERGKVAHQLYAHAADSATFSRLLQARLTALGWRAGPGGGLMEWRRARRVLQLVVVAREQGSGLLAVEIETGE</sequence>
<dbReference type="EMBL" id="SGXC01000001">
    <property type="protein sequence ID" value="RZS86710.1"/>
    <property type="molecule type" value="Genomic_DNA"/>
</dbReference>
<reference evidence="2 3" key="1">
    <citation type="submission" date="2019-02" db="EMBL/GenBank/DDBJ databases">
        <title>Genomic Encyclopedia of Type Strains, Phase IV (KMG-IV): sequencing the most valuable type-strain genomes for metagenomic binning, comparative biology and taxonomic classification.</title>
        <authorList>
            <person name="Goeker M."/>
        </authorList>
    </citation>
    <scope>NUCLEOTIDE SEQUENCE [LARGE SCALE GENOMIC DNA]</scope>
    <source>
        <strain evidence="2 3">K24</strain>
    </source>
</reference>
<evidence type="ECO:0000313" key="2">
    <source>
        <dbReference type="EMBL" id="RZS86710.1"/>
    </source>
</evidence>
<dbReference type="AlphaFoldDB" id="A0A4Q7NQ60"/>
<keyword evidence="1" id="KW-0732">Signal</keyword>